<feature type="region of interest" description="Disordered" evidence="1">
    <location>
        <begin position="58"/>
        <end position="95"/>
    </location>
</feature>
<dbReference type="Proteomes" id="UP000124292">
    <property type="component" value="Genome"/>
</dbReference>
<reference evidence="4 5" key="1">
    <citation type="journal article" date="2013" name="J. Virol.">
        <title>Genomic characterization of Japanese macaque rhadinovirus, a novel herpesvirus isolated from a nonhuman primate with a spontaneous inflammatory demyelinating disease.</title>
        <authorList>
            <person name="Estep R.D."/>
            <person name="Hansen S.G."/>
            <person name="Rogers K.S."/>
            <person name="Axthelm M.K."/>
            <person name="Wong S.W."/>
        </authorList>
    </citation>
    <scope>NUCLEOTIDE SEQUENCE [LARGE SCALE GENOMIC DNA]</scope>
    <source>
        <strain evidence="3">12E2</strain>
        <strain evidence="2">3A1</strain>
    </source>
</reference>
<evidence type="ECO:0000313" key="4">
    <source>
        <dbReference type="Proteomes" id="UP000124292"/>
    </source>
</evidence>
<gene>
    <name evidence="2" type="ORF">JM166</name>
</gene>
<accession>G9JMH3</accession>
<evidence type="ECO:0000313" key="2">
    <source>
        <dbReference type="EMBL" id="AEW87690.1"/>
    </source>
</evidence>
<feature type="region of interest" description="Disordered" evidence="1">
    <location>
        <begin position="108"/>
        <end position="160"/>
    </location>
</feature>
<dbReference type="EMBL" id="JN885136">
    <property type="protein sequence ID" value="AEW87690.1"/>
    <property type="molecule type" value="Genomic_DNA"/>
</dbReference>
<feature type="region of interest" description="Disordered" evidence="1">
    <location>
        <begin position="1"/>
        <end position="34"/>
    </location>
</feature>
<organism evidence="2 5">
    <name type="scientific">Macaca fuscata rhadinovirus</name>
    <dbReference type="NCBI Taxonomy" id="272551"/>
    <lineage>
        <taxon>Viruses</taxon>
        <taxon>Duplodnaviria</taxon>
        <taxon>Heunggongvirae</taxon>
        <taxon>Peploviricota</taxon>
        <taxon>Herviviricetes</taxon>
        <taxon>Herpesvirales</taxon>
        <taxon>Orthoherpesviridae</taxon>
        <taxon>Gammaherpesvirinae</taxon>
        <taxon>Rhadinovirus</taxon>
        <taxon>Rhadinovirus macacinegamma11</taxon>
        <taxon>macacine gammaherpesvirus 11</taxon>
    </lineage>
</organism>
<dbReference type="RefSeq" id="YP_238469.1">
    <property type="nucleotide sequence ID" value="NC_007016.1"/>
</dbReference>
<evidence type="ECO:0000256" key="1">
    <source>
        <dbReference type="SAM" id="MobiDB-lite"/>
    </source>
</evidence>
<evidence type="ECO:0000313" key="5">
    <source>
        <dbReference type="Proteomes" id="UP000133219"/>
    </source>
</evidence>
<dbReference type="EMBL" id="JN885137">
    <property type="protein sequence ID" value="AEW87860.1"/>
    <property type="molecule type" value="Genomic_DNA"/>
</dbReference>
<dbReference type="GeneID" id="3416551"/>
<feature type="compositionally biased region" description="Basic residues" evidence="1">
    <location>
        <begin position="1"/>
        <end position="10"/>
    </location>
</feature>
<name>G9JMH3_9GAMA</name>
<dbReference type="KEGG" id="vg:3416551"/>
<proteinExistence type="predicted"/>
<sequence>MPFCRRRGNLRRAGNPVRERPRAVEPGSVADQTADLGRSDRNFWVRRAARFLQLAGAPRRTGGGRRTGTLADRLGPIPPGLRGRSASAMSNRRQQRVCHATCGQMLQRTRSSAVRSGTPGPTAVRLPHRQPHGGVYGQNGAGAHTSPPTDHQAGRDGTPG</sequence>
<evidence type="ECO:0000313" key="3">
    <source>
        <dbReference type="EMBL" id="AEW87860.1"/>
    </source>
</evidence>
<dbReference type="Proteomes" id="UP000133219">
    <property type="component" value="Segment"/>
</dbReference>
<protein>
    <submittedName>
        <fullName evidence="2">JM166</fullName>
    </submittedName>
</protein>